<dbReference type="InterPro" id="IPR001079">
    <property type="entry name" value="Galectin_CRD"/>
</dbReference>
<comment type="caution">
    <text evidence="4">The sequence shown here is derived from an EMBL/GenBank/DDBJ whole genome shotgun (WGS) entry which is preliminary data.</text>
</comment>
<dbReference type="PROSITE" id="PS51304">
    <property type="entry name" value="GALECTIN"/>
    <property type="match status" value="2"/>
</dbReference>
<gene>
    <name evidence="4" type="primary">Acey_s0018.g3488</name>
    <name evidence="4" type="synonym">Acey-lec-12</name>
    <name evidence="4" type="ORF">Y032_0018g3488</name>
</gene>
<dbReference type="SMART" id="SM00908">
    <property type="entry name" value="Gal-bind_lectin"/>
    <property type="match status" value="2"/>
</dbReference>
<proteinExistence type="predicted"/>
<keyword evidence="5" id="KW-1185">Reference proteome</keyword>
<evidence type="ECO:0000313" key="5">
    <source>
        <dbReference type="Proteomes" id="UP000024635"/>
    </source>
</evidence>
<dbReference type="PANTHER" id="PTHR11346:SF171">
    <property type="entry name" value="GALECTIN"/>
    <property type="match status" value="1"/>
</dbReference>
<dbReference type="SUPFAM" id="SSF49899">
    <property type="entry name" value="Concanavalin A-like lectins/glucanases"/>
    <property type="match status" value="2"/>
</dbReference>
<evidence type="ECO:0000259" key="3">
    <source>
        <dbReference type="PROSITE" id="PS51304"/>
    </source>
</evidence>
<reference evidence="5" key="1">
    <citation type="journal article" date="2015" name="Nat. Genet.">
        <title>The genome and transcriptome of the zoonotic hookworm Ancylostoma ceylanicum identify infection-specific gene families.</title>
        <authorList>
            <person name="Schwarz E.M."/>
            <person name="Hu Y."/>
            <person name="Antoshechkin I."/>
            <person name="Miller M.M."/>
            <person name="Sternberg P.W."/>
            <person name="Aroian R.V."/>
        </authorList>
    </citation>
    <scope>NUCLEOTIDE SEQUENCE</scope>
    <source>
        <strain evidence="5">HY135</strain>
    </source>
</reference>
<dbReference type="CDD" id="cd00070">
    <property type="entry name" value="GLECT"/>
    <property type="match status" value="2"/>
</dbReference>
<feature type="domain" description="Galectin" evidence="3">
    <location>
        <begin position="42"/>
        <end position="189"/>
    </location>
</feature>
<feature type="domain" description="Galectin" evidence="3">
    <location>
        <begin position="225"/>
        <end position="361"/>
    </location>
</feature>
<dbReference type="Proteomes" id="UP000024635">
    <property type="component" value="Unassembled WGS sequence"/>
</dbReference>
<evidence type="ECO:0000313" key="4">
    <source>
        <dbReference type="EMBL" id="EYC21701.1"/>
    </source>
</evidence>
<evidence type="ECO:0000256" key="1">
    <source>
        <dbReference type="ARBA" id="ARBA00022734"/>
    </source>
</evidence>
<dbReference type="Pfam" id="PF00337">
    <property type="entry name" value="Gal-bind_lectin"/>
    <property type="match status" value="2"/>
</dbReference>
<name>A0A016V366_9BILA</name>
<dbReference type="SMART" id="SM00276">
    <property type="entry name" value="GLECT"/>
    <property type="match status" value="2"/>
</dbReference>
<accession>A0A016V366</accession>
<dbReference type="Gene3D" id="2.60.120.200">
    <property type="match status" value="2"/>
</dbReference>
<evidence type="ECO:0000256" key="2">
    <source>
        <dbReference type="RuleBase" id="RU102079"/>
    </source>
</evidence>
<dbReference type="AlphaFoldDB" id="A0A016V366"/>
<dbReference type="PANTHER" id="PTHR11346">
    <property type="entry name" value="GALECTIN"/>
    <property type="match status" value="1"/>
</dbReference>
<dbReference type="InterPro" id="IPR044156">
    <property type="entry name" value="Galectin-like"/>
</dbReference>
<dbReference type="GO" id="GO:0016936">
    <property type="term" value="F:galactoside binding"/>
    <property type="evidence" value="ECO:0007669"/>
    <property type="project" value="TreeGrafter"/>
</dbReference>
<dbReference type="EMBL" id="JARK01001354">
    <property type="protein sequence ID" value="EYC21701.1"/>
    <property type="molecule type" value="Genomic_DNA"/>
</dbReference>
<dbReference type="InterPro" id="IPR013320">
    <property type="entry name" value="ConA-like_dom_sf"/>
</dbReference>
<dbReference type="GO" id="GO:0030246">
    <property type="term" value="F:carbohydrate binding"/>
    <property type="evidence" value="ECO:0007669"/>
    <property type="project" value="UniProtKB-UniRule"/>
</dbReference>
<keyword evidence="1 2" id="KW-0430">Lectin</keyword>
<protein>
    <recommendedName>
        <fullName evidence="2">Galectin</fullName>
    </recommendedName>
</protein>
<sequence length="362" mass="41255">MLIIISCSFVMSAIKCHFAVNMATAPPLEDESGMIRSPELPFVSAIVGGLFPGRAIVVSGMVLQSFASDTKRFYIDLCCGLLIQGDHMDNKALHFNPRFDTGGGWFSGQPDKQLVINSYISNRWGAEERFPNPFEIGQPFQIRILVLENYFKIAVNGKHICDYPHRVPVEEIKTIYVGGNIRVDFIEFQPPVRLNEDGHPIITQKEKREEKVTTLDRPIMPFSWAVPKELNGFMSPQSVRFTLTPFMSAKRFTCNLRSGDEYLFHFRVDFRQHNDKHSKDAVIRNSTRNMKWLTEEREISSFPFSKGITCDILFIAYGSSVAVDVDGVHYVKFKYRVGDDPSLIDKITVEGDCVLQRFVHRA</sequence>
<dbReference type="OrthoDB" id="6251307at2759"/>
<organism evidence="4 5">
    <name type="scientific">Ancylostoma ceylanicum</name>
    <dbReference type="NCBI Taxonomy" id="53326"/>
    <lineage>
        <taxon>Eukaryota</taxon>
        <taxon>Metazoa</taxon>
        <taxon>Ecdysozoa</taxon>
        <taxon>Nematoda</taxon>
        <taxon>Chromadorea</taxon>
        <taxon>Rhabditida</taxon>
        <taxon>Rhabditina</taxon>
        <taxon>Rhabditomorpha</taxon>
        <taxon>Strongyloidea</taxon>
        <taxon>Ancylostomatidae</taxon>
        <taxon>Ancylostomatinae</taxon>
        <taxon>Ancylostoma</taxon>
    </lineage>
</organism>
<dbReference type="STRING" id="53326.A0A016V366"/>